<organism evidence="2 3">
    <name type="scientific">Pedobacter segetis</name>
    <dbReference type="NCBI Taxonomy" id="2793069"/>
    <lineage>
        <taxon>Bacteria</taxon>
        <taxon>Pseudomonadati</taxon>
        <taxon>Bacteroidota</taxon>
        <taxon>Sphingobacteriia</taxon>
        <taxon>Sphingobacteriales</taxon>
        <taxon>Sphingobacteriaceae</taxon>
        <taxon>Pedobacter</taxon>
    </lineage>
</organism>
<dbReference type="InterPro" id="IPR029033">
    <property type="entry name" value="His_PPase_superfam"/>
</dbReference>
<dbReference type="PIRSF" id="PIRSF000709">
    <property type="entry name" value="6PFK_2-Ptase"/>
    <property type="match status" value="1"/>
</dbReference>
<dbReference type="SMART" id="SM00855">
    <property type="entry name" value="PGAM"/>
    <property type="match status" value="1"/>
</dbReference>
<comment type="caution">
    <text evidence="2">The sequence shown here is derived from an EMBL/GenBank/DDBJ whole genome shotgun (WGS) entry which is preliminary data.</text>
</comment>
<name>A0ABS1BP44_9SPHI</name>
<protein>
    <submittedName>
        <fullName evidence="2">Histidine phosphatase family protein</fullName>
    </submittedName>
</protein>
<dbReference type="Gene3D" id="3.40.50.1240">
    <property type="entry name" value="Phosphoglycerate mutase-like"/>
    <property type="match status" value="1"/>
</dbReference>
<gene>
    <name evidence="2" type="ORF">I5M32_13655</name>
</gene>
<dbReference type="RefSeq" id="WP_200587326.1">
    <property type="nucleotide sequence ID" value="NZ_JAEHFY010000020.1"/>
</dbReference>
<dbReference type="EMBL" id="JAEHFY010000020">
    <property type="protein sequence ID" value="MBK0384009.1"/>
    <property type="molecule type" value="Genomic_DNA"/>
</dbReference>
<accession>A0ABS1BP44</accession>
<dbReference type="InterPro" id="IPR051695">
    <property type="entry name" value="Phosphoglycerate_Mutase"/>
</dbReference>
<dbReference type="PANTHER" id="PTHR46517">
    <property type="entry name" value="FRUCTOSE-2,6-BISPHOSPHATASE TIGAR"/>
    <property type="match status" value="1"/>
</dbReference>
<dbReference type="Pfam" id="PF00300">
    <property type="entry name" value="His_Phos_1"/>
    <property type="match status" value="1"/>
</dbReference>
<keyword evidence="3" id="KW-1185">Reference proteome</keyword>
<dbReference type="InterPro" id="IPR013078">
    <property type="entry name" value="His_Pase_superF_clade-1"/>
</dbReference>
<evidence type="ECO:0000313" key="2">
    <source>
        <dbReference type="EMBL" id="MBK0384009.1"/>
    </source>
</evidence>
<dbReference type="InterPro" id="IPR001345">
    <property type="entry name" value="PG/BPGM_mutase_AS"/>
</dbReference>
<dbReference type="CDD" id="cd07067">
    <property type="entry name" value="HP_PGM_like"/>
    <property type="match status" value="1"/>
</dbReference>
<sequence length="208" mass="23827">MSEIQKKLYIIRHGETDLNKNGVVQGRGVNSPLNLTGIAQGNAFYEMYKNVPFDKLYTSTLVRTEQTVAKFIDAGLPWERLAGLDELAWGIHEGQNSTPELRDDFKKLIAHWAEGSYDEKFEGGESPNEVFTRQANAMKEIMSHKDEKTVLICMHGRAMRLLLCQLMKQSLDHMDEYPHKNTSLYILDYDGKDFTIQTFNNVAHLKDL</sequence>
<evidence type="ECO:0000313" key="3">
    <source>
        <dbReference type="Proteomes" id="UP000660024"/>
    </source>
</evidence>
<keyword evidence="1" id="KW-0378">Hydrolase</keyword>
<proteinExistence type="predicted"/>
<dbReference type="PANTHER" id="PTHR46517:SF1">
    <property type="entry name" value="FRUCTOSE-2,6-BISPHOSPHATASE TIGAR"/>
    <property type="match status" value="1"/>
</dbReference>
<dbReference type="Proteomes" id="UP000660024">
    <property type="component" value="Unassembled WGS sequence"/>
</dbReference>
<dbReference type="SUPFAM" id="SSF53254">
    <property type="entry name" value="Phosphoglycerate mutase-like"/>
    <property type="match status" value="1"/>
</dbReference>
<evidence type="ECO:0000256" key="1">
    <source>
        <dbReference type="ARBA" id="ARBA00022801"/>
    </source>
</evidence>
<reference evidence="2 3" key="1">
    <citation type="submission" date="2020-12" db="EMBL/GenBank/DDBJ databases">
        <title>Bacterial novel species Pedobacter sp. SD-b isolated from soil.</title>
        <authorList>
            <person name="Jung H.-Y."/>
        </authorList>
    </citation>
    <scope>NUCLEOTIDE SEQUENCE [LARGE SCALE GENOMIC DNA]</scope>
    <source>
        <strain evidence="2 3">SD-b</strain>
    </source>
</reference>
<dbReference type="PROSITE" id="PS00175">
    <property type="entry name" value="PG_MUTASE"/>
    <property type="match status" value="1"/>
</dbReference>